<dbReference type="SUPFAM" id="SSF52540">
    <property type="entry name" value="P-loop containing nucleoside triphosphate hydrolases"/>
    <property type="match status" value="1"/>
</dbReference>
<dbReference type="GO" id="GO:0046872">
    <property type="term" value="F:metal ion binding"/>
    <property type="evidence" value="ECO:0007669"/>
    <property type="project" value="UniProtKB-KW"/>
</dbReference>
<evidence type="ECO:0000256" key="2">
    <source>
        <dbReference type="ARBA" id="ARBA00022741"/>
    </source>
</evidence>
<dbReference type="PANTHER" id="PTHR23264">
    <property type="entry name" value="NUCLEOTIDE-BINDING PROTEIN NBP35 YEAST -RELATED"/>
    <property type="match status" value="1"/>
</dbReference>
<keyword evidence="3" id="KW-0067">ATP-binding</keyword>
<reference evidence="6 7" key="1">
    <citation type="journal article" date="2005" name="Science">
        <title>Genome sequence of Theileria parva, a bovine pathogen that transforms lymphocytes.</title>
        <authorList>
            <person name="Gardner M.J."/>
            <person name="Bishop R."/>
            <person name="Shah T."/>
            <person name="de Villiers E.P."/>
            <person name="Carlton J.M."/>
            <person name="Hall N."/>
            <person name="Ren Q."/>
            <person name="Paulsen I.T."/>
            <person name="Pain A."/>
            <person name="Berriman M."/>
            <person name="Wilson R.J.M."/>
            <person name="Sato S."/>
            <person name="Ralph S.A."/>
            <person name="Mann D.J."/>
            <person name="Xiong Z."/>
            <person name="Shallom S.J."/>
            <person name="Weidman J."/>
            <person name="Jiang L."/>
            <person name="Lynn J."/>
            <person name="Weaver B."/>
            <person name="Shoaibi A."/>
            <person name="Domingo A.R."/>
            <person name="Wasawo D."/>
            <person name="Crabtree J."/>
            <person name="Wortman J.R."/>
            <person name="Haas B."/>
            <person name="Angiuoli S.V."/>
            <person name="Creasy T.H."/>
            <person name="Lu C."/>
            <person name="Suh B."/>
            <person name="Silva J.C."/>
            <person name="Utterback T.R."/>
            <person name="Feldblyum T.V."/>
            <person name="Pertea M."/>
            <person name="Allen J."/>
            <person name="Nierman W.C."/>
            <person name="Taracha E.L.N."/>
            <person name="Salzberg S.L."/>
            <person name="White O.R."/>
            <person name="Fitzhugh H.A."/>
            <person name="Morzaria S."/>
            <person name="Venter J.C."/>
            <person name="Fraser C.M."/>
            <person name="Nene V."/>
        </authorList>
    </citation>
    <scope>NUCLEOTIDE SEQUENCE [LARGE SCALE GENOMIC DNA]</scope>
    <source>
        <strain evidence="6 7">Muguga</strain>
    </source>
</reference>
<dbReference type="EMBL" id="AAGK01000005">
    <property type="protein sequence ID" value="EAN31162.1"/>
    <property type="molecule type" value="Genomic_DNA"/>
</dbReference>
<dbReference type="GO" id="GO:0051536">
    <property type="term" value="F:iron-sulfur cluster binding"/>
    <property type="evidence" value="ECO:0007669"/>
    <property type="project" value="UniProtKB-KW"/>
</dbReference>
<keyword evidence="1" id="KW-0479">Metal-binding</keyword>
<dbReference type="GO" id="GO:0005524">
    <property type="term" value="F:ATP binding"/>
    <property type="evidence" value="ECO:0007669"/>
    <property type="project" value="UniProtKB-KW"/>
</dbReference>
<dbReference type="InParanoid" id="Q4MZT5"/>
<dbReference type="GeneID" id="3500197"/>
<evidence type="ECO:0000256" key="4">
    <source>
        <dbReference type="ARBA" id="ARBA00023004"/>
    </source>
</evidence>
<dbReference type="Gene3D" id="3.40.50.300">
    <property type="entry name" value="P-loop containing nucleotide triphosphate hydrolases"/>
    <property type="match status" value="1"/>
</dbReference>
<dbReference type="STRING" id="5875.Q4MZT5"/>
<dbReference type="GO" id="GO:0016226">
    <property type="term" value="P:iron-sulfur cluster assembly"/>
    <property type="evidence" value="ECO:0007669"/>
    <property type="project" value="InterPro"/>
</dbReference>
<accession>Q4MZT5</accession>
<dbReference type="InterPro" id="IPR000808">
    <property type="entry name" value="Mrp-like_CS"/>
</dbReference>
<dbReference type="GO" id="GO:0140663">
    <property type="term" value="F:ATP-dependent FeS chaperone activity"/>
    <property type="evidence" value="ECO:0007669"/>
    <property type="project" value="InterPro"/>
</dbReference>
<evidence type="ECO:0000256" key="3">
    <source>
        <dbReference type="ARBA" id="ARBA00022840"/>
    </source>
</evidence>
<dbReference type="eggNOG" id="KOG3022">
    <property type="taxonomic scope" value="Eukaryota"/>
</dbReference>
<keyword evidence="2" id="KW-0547">Nucleotide-binding</keyword>
<gene>
    <name evidence="6" type="ordered locus">TP03_0425</name>
</gene>
<dbReference type="PANTHER" id="PTHR23264:SF19">
    <property type="entry name" value="CYTOSOLIC FE-S CLUSTER ASSEMBLY FACTOR NUBP2"/>
    <property type="match status" value="1"/>
</dbReference>
<dbReference type="AlphaFoldDB" id="Q4MZT5"/>
<dbReference type="Proteomes" id="UP000001949">
    <property type="component" value="Unassembled WGS sequence"/>
</dbReference>
<organism evidence="6 7">
    <name type="scientific">Theileria parva</name>
    <name type="common">East coast fever infection agent</name>
    <dbReference type="NCBI Taxonomy" id="5875"/>
    <lineage>
        <taxon>Eukaryota</taxon>
        <taxon>Sar</taxon>
        <taxon>Alveolata</taxon>
        <taxon>Apicomplexa</taxon>
        <taxon>Aconoidasida</taxon>
        <taxon>Piroplasmida</taxon>
        <taxon>Theileriidae</taxon>
        <taxon>Theileria</taxon>
    </lineage>
</organism>
<dbReference type="InterPro" id="IPR027417">
    <property type="entry name" value="P-loop_NTPase"/>
</dbReference>
<dbReference type="Pfam" id="PF10609">
    <property type="entry name" value="ParA"/>
    <property type="match status" value="1"/>
</dbReference>
<keyword evidence="4" id="KW-0408">Iron</keyword>
<dbReference type="CDD" id="cd02037">
    <property type="entry name" value="Mrp_NBP35"/>
    <property type="match status" value="1"/>
</dbReference>
<dbReference type="GO" id="GO:0005829">
    <property type="term" value="C:cytosol"/>
    <property type="evidence" value="ECO:0007669"/>
    <property type="project" value="TreeGrafter"/>
</dbReference>
<evidence type="ECO:0000256" key="5">
    <source>
        <dbReference type="ARBA" id="ARBA00023014"/>
    </source>
</evidence>
<evidence type="ECO:0000313" key="7">
    <source>
        <dbReference type="Proteomes" id="UP000001949"/>
    </source>
</evidence>
<dbReference type="HAMAP" id="MF_02040">
    <property type="entry name" value="Mrp_NBP35"/>
    <property type="match status" value="1"/>
</dbReference>
<dbReference type="InterPro" id="IPR033756">
    <property type="entry name" value="YlxH/NBP35"/>
</dbReference>
<dbReference type="KEGG" id="tpv:TP03_0425"/>
<dbReference type="FunCoup" id="Q4MZT5">
    <property type="interactions" value="319"/>
</dbReference>
<keyword evidence="5" id="KW-0411">Iron-sulfur</keyword>
<protein>
    <submittedName>
        <fullName evidence="6">Nucleotide binding protein, putative</fullName>
    </submittedName>
</protein>
<keyword evidence="7" id="KW-1185">Reference proteome</keyword>
<proteinExistence type="inferred from homology"/>
<evidence type="ECO:0000256" key="1">
    <source>
        <dbReference type="ARBA" id="ARBA00022723"/>
    </source>
</evidence>
<dbReference type="VEuPathDB" id="PiroplasmaDB:TpMuguga_03g00425"/>
<name>Q4MZT5_THEPA</name>
<sequence>MKKESKGGVWNDFLKFISNHSTEIKIIAFITAYHYLVKYSNKFSNTFSFFKRRDDIPESCPGPGTEYAGLSKSCEGCPNKSTCSSNNSANSLNSNTPNSLTNVNNIVVIASGKGGVGKSTVAVQLAYSLEHLGKRVGLLDIDITGPSVPAMTNTRHSEVFESLLGWSPIYVTDRMCVMSIGYLMSNDEHCISWRGAKKDALIKKFLTSVNWGELDYLVVDTPPGTSDEHITFINTVKMLRRADNSSLMGVLVTTPQKRAIDDVKRSAKFCADVGIEIVMLVENMTNSFLDHNTDQTDAPDDMSANELKELCEKYKIGKHVTVESDPKITQAGELGQFFHHNSTFINLAQTLLTL</sequence>
<dbReference type="OMA" id="EMDCQVG"/>
<comment type="caution">
    <text evidence="6">The sequence shown here is derived from an EMBL/GenBank/DDBJ whole genome shotgun (WGS) entry which is preliminary data.</text>
</comment>
<dbReference type="PROSITE" id="PS01215">
    <property type="entry name" value="MRP"/>
    <property type="match status" value="1"/>
</dbReference>
<dbReference type="InterPro" id="IPR019591">
    <property type="entry name" value="Mrp/NBP35_ATP-bd"/>
</dbReference>
<evidence type="ECO:0000313" key="6">
    <source>
        <dbReference type="EMBL" id="EAN31162.1"/>
    </source>
</evidence>